<dbReference type="PROSITE" id="PS00216">
    <property type="entry name" value="SUGAR_TRANSPORT_1"/>
    <property type="match status" value="1"/>
</dbReference>
<keyword evidence="3 5" id="KW-1133">Transmembrane helix</keyword>
<keyword evidence="2 5" id="KW-0812">Transmembrane</keyword>
<dbReference type="Gene3D" id="1.20.1250.20">
    <property type="entry name" value="MFS general substrate transporter like domains"/>
    <property type="match status" value="1"/>
</dbReference>
<evidence type="ECO:0000313" key="8">
    <source>
        <dbReference type="Proteomes" id="UP000578819"/>
    </source>
</evidence>
<dbReference type="Pfam" id="PF07690">
    <property type="entry name" value="MFS_1"/>
    <property type="match status" value="1"/>
</dbReference>
<dbReference type="PANTHER" id="PTHR23531:SF1">
    <property type="entry name" value="QUINOLENE RESISTANCE PROTEIN NORA"/>
    <property type="match status" value="1"/>
</dbReference>
<feature type="transmembrane region" description="Helical" evidence="5">
    <location>
        <begin position="214"/>
        <end position="240"/>
    </location>
</feature>
<dbReference type="InterPro" id="IPR052714">
    <property type="entry name" value="MFS_Exporter"/>
</dbReference>
<dbReference type="GO" id="GO:0022857">
    <property type="term" value="F:transmembrane transporter activity"/>
    <property type="evidence" value="ECO:0007669"/>
    <property type="project" value="InterPro"/>
</dbReference>
<evidence type="ECO:0000256" key="1">
    <source>
        <dbReference type="ARBA" id="ARBA00004651"/>
    </source>
</evidence>
<feature type="transmembrane region" description="Helical" evidence="5">
    <location>
        <begin position="105"/>
        <end position="130"/>
    </location>
</feature>
<keyword evidence="4 5" id="KW-0472">Membrane</keyword>
<organism evidence="7 8">
    <name type="scientific">Micromonospora polyrhachis</name>
    <dbReference type="NCBI Taxonomy" id="1282883"/>
    <lineage>
        <taxon>Bacteria</taxon>
        <taxon>Bacillati</taxon>
        <taxon>Actinomycetota</taxon>
        <taxon>Actinomycetes</taxon>
        <taxon>Micromonosporales</taxon>
        <taxon>Micromonosporaceae</taxon>
        <taxon>Micromonospora</taxon>
    </lineage>
</organism>
<dbReference type="SUPFAM" id="SSF103473">
    <property type="entry name" value="MFS general substrate transporter"/>
    <property type="match status" value="1"/>
</dbReference>
<comment type="subcellular location">
    <subcellularLocation>
        <location evidence="1">Cell membrane</location>
        <topology evidence="1">Multi-pass membrane protein</topology>
    </subcellularLocation>
</comment>
<dbReference type="PANTHER" id="PTHR23531">
    <property type="entry name" value="QUINOLENE RESISTANCE PROTEIN NORA"/>
    <property type="match status" value="1"/>
</dbReference>
<keyword evidence="8" id="KW-1185">Reference proteome</keyword>
<dbReference type="PROSITE" id="PS50850">
    <property type="entry name" value="MFS"/>
    <property type="match status" value="1"/>
</dbReference>
<feature type="domain" description="Major facilitator superfamily (MFS) profile" evidence="6">
    <location>
        <begin position="14"/>
        <end position="395"/>
    </location>
</feature>
<feature type="transmembrane region" description="Helical" evidence="5">
    <location>
        <begin position="372"/>
        <end position="390"/>
    </location>
</feature>
<feature type="transmembrane region" description="Helical" evidence="5">
    <location>
        <begin position="252"/>
        <end position="270"/>
    </location>
</feature>
<evidence type="ECO:0000256" key="2">
    <source>
        <dbReference type="ARBA" id="ARBA00022692"/>
    </source>
</evidence>
<evidence type="ECO:0000313" key="7">
    <source>
        <dbReference type="EMBL" id="MBB4962400.1"/>
    </source>
</evidence>
<dbReference type="Proteomes" id="UP000578819">
    <property type="component" value="Unassembled WGS sequence"/>
</dbReference>
<comment type="caution">
    <text evidence="7">The sequence shown here is derived from an EMBL/GenBank/DDBJ whole genome shotgun (WGS) entry which is preliminary data.</text>
</comment>
<dbReference type="EMBL" id="JACHJW010000001">
    <property type="protein sequence ID" value="MBB4962400.1"/>
    <property type="molecule type" value="Genomic_DNA"/>
</dbReference>
<dbReference type="AlphaFoldDB" id="A0A7W7SZB6"/>
<feature type="transmembrane region" description="Helical" evidence="5">
    <location>
        <begin position="50"/>
        <end position="69"/>
    </location>
</feature>
<feature type="transmembrane region" description="Helical" evidence="5">
    <location>
        <begin position="142"/>
        <end position="166"/>
    </location>
</feature>
<reference evidence="7 8" key="1">
    <citation type="submission" date="2020-08" db="EMBL/GenBank/DDBJ databases">
        <title>Sequencing the genomes of 1000 actinobacteria strains.</title>
        <authorList>
            <person name="Klenk H.-P."/>
        </authorList>
    </citation>
    <scope>NUCLEOTIDE SEQUENCE [LARGE SCALE GENOMIC DNA]</scope>
    <source>
        <strain evidence="7 8">DSM 45886</strain>
    </source>
</reference>
<feature type="transmembrane region" description="Helical" evidence="5">
    <location>
        <begin position="307"/>
        <end position="331"/>
    </location>
</feature>
<feature type="transmembrane region" description="Helical" evidence="5">
    <location>
        <begin position="81"/>
        <end position="99"/>
    </location>
</feature>
<dbReference type="InterPro" id="IPR011701">
    <property type="entry name" value="MFS"/>
</dbReference>
<sequence length="414" mass="44010">MTQVRSKERLWTRDLVLASMANLFLAFVFYLLMTTMAGYAIERFSASDTIGGLTSSVFVIGATVARLFAGNLADLVGRRRTLTISLVVFLIASLSYLPADALDSLGVLLVVRAIHGVAFATASTAAMTLAQSLIPASRRAEGTGYFTLSITLATAIGPFVALLLVHGPGYRALFTAGCIASALAMITALFLRTPHVPLPAEQRARLRRFHPRDMLHANVVPVASFMFVMAVSYSGVLTFLNSYANERGLETAASVFFLVYAAVLFLSRFVAGPLQDRRGDNLVVYVAIGAFAAGLAVLAAAHTNTVLLLAGGLMGLGFGTLMSALQSIAVARVPMPRIGVAISTHFLMVDLGVGVGPVLLGLLLSHTGYTRMYLLLATVVLLSAALYHLVHGRVDQARRRQTDPVEVAEPAAAQ</sequence>
<dbReference type="InterPro" id="IPR036259">
    <property type="entry name" value="MFS_trans_sf"/>
</dbReference>
<evidence type="ECO:0000256" key="3">
    <source>
        <dbReference type="ARBA" id="ARBA00022989"/>
    </source>
</evidence>
<feature type="transmembrane region" description="Helical" evidence="5">
    <location>
        <begin position="338"/>
        <end position="360"/>
    </location>
</feature>
<dbReference type="CDD" id="cd17489">
    <property type="entry name" value="MFS_YfcJ_like"/>
    <property type="match status" value="1"/>
</dbReference>
<evidence type="ECO:0000256" key="5">
    <source>
        <dbReference type="SAM" id="Phobius"/>
    </source>
</evidence>
<dbReference type="InterPro" id="IPR020846">
    <property type="entry name" value="MFS_dom"/>
</dbReference>
<evidence type="ECO:0000256" key="4">
    <source>
        <dbReference type="ARBA" id="ARBA00023136"/>
    </source>
</evidence>
<proteinExistence type="predicted"/>
<accession>A0A7W7SZB6</accession>
<feature type="transmembrane region" description="Helical" evidence="5">
    <location>
        <begin position="15"/>
        <end position="38"/>
    </location>
</feature>
<feature type="transmembrane region" description="Helical" evidence="5">
    <location>
        <begin position="282"/>
        <end position="301"/>
    </location>
</feature>
<feature type="transmembrane region" description="Helical" evidence="5">
    <location>
        <begin position="172"/>
        <end position="193"/>
    </location>
</feature>
<dbReference type="RefSeq" id="WP_184538573.1">
    <property type="nucleotide sequence ID" value="NZ_JACHJW010000001.1"/>
</dbReference>
<gene>
    <name evidence="7" type="ORF">FHR38_006133</name>
</gene>
<dbReference type="GO" id="GO:0005886">
    <property type="term" value="C:plasma membrane"/>
    <property type="evidence" value="ECO:0007669"/>
    <property type="project" value="UniProtKB-SubCell"/>
</dbReference>
<dbReference type="InterPro" id="IPR005829">
    <property type="entry name" value="Sugar_transporter_CS"/>
</dbReference>
<evidence type="ECO:0000259" key="6">
    <source>
        <dbReference type="PROSITE" id="PS50850"/>
    </source>
</evidence>
<protein>
    <submittedName>
        <fullName evidence="7">MFS family permease</fullName>
    </submittedName>
</protein>
<name>A0A7W7SZB6_9ACTN</name>